<sequence length="35" mass="3701">MLSSGVWFHSCSSCISNGCSSSLWIFRSAGVGHIP</sequence>
<evidence type="ECO:0000313" key="2">
    <source>
        <dbReference type="Proteomes" id="UP000075920"/>
    </source>
</evidence>
<dbReference type="EnsemblMetazoa" id="AMIN014866-RA">
    <property type="protein sequence ID" value="AMIN014866-PA"/>
    <property type="gene ID" value="AMIN014866"/>
</dbReference>
<dbReference type="AlphaFoldDB" id="A0A182WQE3"/>
<reference evidence="1" key="2">
    <citation type="submission" date="2020-05" db="UniProtKB">
        <authorList>
            <consortium name="EnsemblMetazoa"/>
        </authorList>
    </citation>
    <scope>IDENTIFICATION</scope>
    <source>
        <strain evidence="1">MINIMUS1</strain>
    </source>
</reference>
<proteinExistence type="predicted"/>
<evidence type="ECO:0000313" key="1">
    <source>
        <dbReference type="EnsemblMetazoa" id="AMIN014866-PA"/>
    </source>
</evidence>
<keyword evidence="2" id="KW-1185">Reference proteome</keyword>
<accession>A0A182WQE3</accession>
<dbReference type="Proteomes" id="UP000075920">
    <property type="component" value="Unassembled WGS sequence"/>
</dbReference>
<dbReference type="VEuPathDB" id="VectorBase:AMIN014866"/>
<protein>
    <submittedName>
        <fullName evidence="1">Uncharacterized protein</fullName>
    </submittedName>
</protein>
<name>A0A182WQE3_9DIPT</name>
<reference evidence="2" key="1">
    <citation type="submission" date="2013-03" db="EMBL/GenBank/DDBJ databases">
        <title>The Genome Sequence of Anopheles minimus MINIMUS1.</title>
        <authorList>
            <consortium name="The Broad Institute Genomics Platform"/>
            <person name="Neafsey D.E."/>
            <person name="Walton C."/>
            <person name="Walker B."/>
            <person name="Young S.K."/>
            <person name="Zeng Q."/>
            <person name="Gargeya S."/>
            <person name="Fitzgerald M."/>
            <person name="Haas B."/>
            <person name="Abouelleil A."/>
            <person name="Allen A.W."/>
            <person name="Alvarado L."/>
            <person name="Arachchi H.M."/>
            <person name="Berlin A.M."/>
            <person name="Chapman S.B."/>
            <person name="Gainer-Dewar J."/>
            <person name="Goldberg J."/>
            <person name="Griggs A."/>
            <person name="Gujja S."/>
            <person name="Hansen M."/>
            <person name="Howarth C."/>
            <person name="Imamovic A."/>
            <person name="Ireland A."/>
            <person name="Larimer J."/>
            <person name="McCowan C."/>
            <person name="Murphy C."/>
            <person name="Pearson M."/>
            <person name="Poon T.W."/>
            <person name="Priest M."/>
            <person name="Roberts A."/>
            <person name="Saif S."/>
            <person name="Shea T."/>
            <person name="Sisk P."/>
            <person name="Sykes S."/>
            <person name="Wortman J."/>
            <person name="Nusbaum C."/>
            <person name="Birren B."/>
        </authorList>
    </citation>
    <scope>NUCLEOTIDE SEQUENCE [LARGE SCALE GENOMIC DNA]</scope>
    <source>
        <strain evidence="2">MINIMUS1</strain>
    </source>
</reference>
<organism evidence="1 2">
    <name type="scientific">Anopheles minimus</name>
    <dbReference type="NCBI Taxonomy" id="112268"/>
    <lineage>
        <taxon>Eukaryota</taxon>
        <taxon>Metazoa</taxon>
        <taxon>Ecdysozoa</taxon>
        <taxon>Arthropoda</taxon>
        <taxon>Hexapoda</taxon>
        <taxon>Insecta</taxon>
        <taxon>Pterygota</taxon>
        <taxon>Neoptera</taxon>
        <taxon>Endopterygota</taxon>
        <taxon>Diptera</taxon>
        <taxon>Nematocera</taxon>
        <taxon>Culicoidea</taxon>
        <taxon>Culicidae</taxon>
        <taxon>Anophelinae</taxon>
        <taxon>Anopheles</taxon>
    </lineage>
</organism>